<feature type="compositionally biased region" description="Basic residues" evidence="1">
    <location>
        <begin position="143"/>
        <end position="153"/>
    </location>
</feature>
<dbReference type="Proteomes" id="UP001307889">
    <property type="component" value="Chromosome 9"/>
</dbReference>
<feature type="chain" id="PRO_5046845692" evidence="2">
    <location>
        <begin position="27"/>
        <end position="424"/>
    </location>
</feature>
<feature type="signal peptide" evidence="2">
    <location>
        <begin position="1"/>
        <end position="26"/>
    </location>
</feature>
<feature type="region of interest" description="Disordered" evidence="1">
    <location>
        <begin position="177"/>
        <end position="289"/>
    </location>
</feature>
<feature type="region of interest" description="Disordered" evidence="1">
    <location>
        <begin position="95"/>
        <end position="161"/>
    </location>
</feature>
<feature type="compositionally biased region" description="Basic and acidic residues" evidence="1">
    <location>
        <begin position="106"/>
        <end position="119"/>
    </location>
</feature>
<feature type="compositionally biased region" description="Low complexity" evidence="1">
    <location>
        <begin position="405"/>
        <end position="424"/>
    </location>
</feature>
<evidence type="ECO:0000313" key="3">
    <source>
        <dbReference type="EMBL" id="BES98639.1"/>
    </source>
</evidence>
<sequence>MASPLKIGLILVVVTFVMLLVQDAEADDEVKRKRVIIKVPQRIKHIYHHHTKKVHIHKKKPKKKPHKHVHVVVEEEEIVHPSWKSVKGSYKGHDGWDGWQSPSSFKHTELPSESKHEDDLYGYEDEEPKESRTYGKASSGRQRGVKRGKKKGGRSNSSASFVDPSFEASYEIHHHLIDSDDDVKDGRGSKGAGVSSSSSSHGGHSRRPFSRSHYRKPRRKERSRKHHDDVEVGDEFDELYDRGPAYPERKEDPSWHQPRSRRQRHQDNNYDNDDDTDQSESYQRNNFHNRKANKSLWTLPKVPEVNEYIDDNDAPGPGVRPGWTGGFIPITTYTASVVQNSPKLPPPILPDYSTIVEDYKRPIDITTSSPSGTAKKNPGYLSQVSHTPEGMTVSYRSHIGHSSDVKSPSSSYQSVSYGSKLIAR</sequence>
<organism evidence="3 4">
    <name type="scientific">Nesidiocoris tenuis</name>
    <dbReference type="NCBI Taxonomy" id="355587"/>
    <lineage>
        <taxon>Eukaryota</taxon>
        <taxon>Metazoa</taxon>
        <taxon>Ecdysozoa</taxon>
        <taxon>Arthropoda</taxon>
        <taxon>Hexapoda</taxon>
        <taxon>Insecta</taxon>
        <taxon>Pterygota</taxon>
        <taxon>Neoptera</taxon>
        <taxon>Paraneoptera</taxon>
        <taxon>Hemiptera</taxon>
        <taxon>Heteroptera</taxon>
        <taxon>Panheteroptera</taxon>
        <taxon>Cimicomorpha</taxon>
        <taxon>Miridae</taxon>
        <taxon>Dicyphina</taxon>
        <taxon>Nesidiocoris</taxon>
    </lineage>
</organism>
<reference evidence="3 4" key="1">
    <citation type="submission" date="2023-09" db="EMBL/GenBank/DDBJ databases">
        <title>Nesidiocoris tenuis whole genome shotgun sequence.</title>
        <authorList>
            <person name="Shibata T."/>
            <person name="Shimoda M."/>
            <person name="Kobayashi T."/>
            <person name="Uehara T."/>
        </authorList>
    </citation>
    <scope>NUCLEOTIDE SEQUENCE [LARGE SCALE GENOMIC DNA]</scope>
    <source>
        <strain evidence="3 4">Japan</strain>
    </source>
</reference>
<feature type="compositionally biased region" description="Basic residues" evidence="1">
    <location>
        <begin position="203"/>
        <end position="225"/>
    </location>
</feature>
<feature type="region of interest" description="Disordered" evidence="1">
    <location>
        <begin position="365"/>
        <end position="424"/>
    </location>
</feature>
<feature type="compositionally biased region" description="Basic and acidic residues" evidence="1">
    <location>
        <begin position="177"/>
        <end position="188"/>
    </location>
</feature>
<keyword evidence="4" id="KW-1185">Reference proteome</keyword>
<gene>
    <name evidence="3" type="ORF">NTJ_11454</name>
</gene>
<evidence type="ECO:0000256" key="1">
    <source>
        <dbReference type="SAM" id="MobiDB-lite"/>
    </source>
</evidence>
<proteinExistence type="predicted"/>
<evidence type="ECO:0000256" key="2">
    <source>
        <dbReference type="SAM" id="SignalP"/>
    </source>
</evidence>
<feature type="compositionally biased region" description="Low complexity" evidence="1">
    <location>
        <begin position="192"/>
        <end position="202"/>
    </location>
</feature>
<accession>A0ABN7B4W1</accession>
<feature type="compositionally biased region" description="Polar residues" evidence="1">
    <location>
        <begin position="365"/>
        <end position="386"/>
    </location>
</feature>
<evidence type="ECO:0000313" key="4">
    <source>
        <dbReference type="Proteomes" id="UP001307889"/>
    </source>
</evidence>
<name>A0ABN7B4W1_9HEMI</name>
<protein>
    <submittedName>
        <fullName evidence="3">Uncharacterized protein</fullName>
    </submittedName>
</protein>
<keyword evidence="2" id="KW-0732">Signal</keyword>
<dbReference type="EMBL" id="AP028917">
    <property type="protein sequence ID" value="BES98639.1"/>
    <property type="molecule type" value="Genomic_DNA"/>
</dbReference>